<evidence type="ECO:0000313" key="2">
    <source>
        <dbReference type="EMBL" id="SFI95920.1"/>
    </source>
</evidence>
<dbReference type="InterPro" id="IPR046345">
    <property type="entry name" value="TraB_PrgY-like"/>
</dbReference>
<dbReference type="AlphaFoldDB" id="A0A1I3MGJ0"/>
<dbReference type="EMBL" id="FORI01000009">
    <property type="protein sequence ID" value="SFI95920.1"/>
    <property type="molecule type" value="Genomic_DNA"/>
</dbReference>
<dbReference type="NCBIfam" id="TIGR00261">
    <property type="entry name" value="traB"/>
    <property type="match status" value="1"/>
</dbReference>
<evidence type="ECO:0000256" key="1">
    <source>
        <dbReference type="SAM" id="Phobius"/>
    </source>
</evidence>
<gene>
    <name evidence="2" type="ORF">SAMN04487775_10914</name>
</gene>
<feature type="transmembrane region" description="Helical" evidence="1">
    <location>
        <begin position="257"/>
        <end position="279"/>
    </location>
</feature>
<feature type="transmembrane region" description="Helical" evidence="1">
    <location>
        <begin position="369"/>
        <end position="394"/>
    </location>
</feature>
<name>A0A1I3MGJ0_9SPIR</name>
<dbReference type="InterPro" id="IPR002816">
    <property type="entry name" value="TraB/PrgY/GumN_fam"/>
</dbReference>
<proteinExistence type="predicted"/>
<sequence length="398" mass="43511">MGIDAMSQTQIQLDFNGRKITLVGTAHVSKESVEEVKETIKNIKPDCVAVELDEKRAESIKNPSRYSQLDLVKILKRKEGFLLLANLILSSYQRRMGLNAGVKPGDEMIAAMNAAEENKIACTLVDRPIQITLKRAWGKNTFLGKCKLLATLFASAFSNEEVDPNEIEKLKERNEMDSMMDELSEYMPVIKEVLIDERDRYLASKIWDSEGNNIVAVLGAGHLPGVQAYLEKLGNDQASSNVKELATLPKPGIAGKIFAFLIPACIIGLIVAGFIYGGVHAGTQILSTWFLWNAIPAAIFTAIAFGHPIAILVGFIGAPFTSLCPFIGIGFCTAIVQATVCKPKVSDMETLQDDVNFKGFYKNRILRTLLVFILSSIGSTIGTFIGGADIISILNNIH</sequence>
<keyword evidence="3" id="KW-1185">Reference proteome</keyword>
<dbReference type="PANTHER" id="PTHR21530">
    <property type="entry name" value="PHEROMONE SHUTDOWN PROTEIN"/>
    <property type="match status" value="1"/>
</dbReference>
<keyword evidence="1" id="KW-0472">Membrane</keyword>
<feature type="transmembrane region" description="Helical" evidence="1">
    <location>
        <begin position="286"/>
        <end position="305"/>
    </location>
</feature>
<protein>
    <submittedName>
        <fullName evidence="2">Pheromone shutdown-related protein TraB</fullName>
    </submittedName>
</protein>
<evidence type="ECO:0000313" key="3">
    <source>
        <dbReference type="Proteomes" id="UP000182737"/>
    </source>
</evidence>
<dbReference type="Proteomes" id="UP000182737">
    <property type="component" value="Unassembled WGS sequence"/>
</dbReference>
<dbReference type="CDD" id="cd14726">
    <property type="entry name" value="TraB_PrgY-like"/>
    <property type="match status" value="1"/>
</dbReference>
<keyword evidence="1" id="KW-0812">Transmembrane</keyword>
<dbReference type="PANTHER" id="PTHR21530:SF7">
    <property type="entry name" value="TRAB DOMAIN-CONTAINING PROTEIN"/>
    <property type="match status" value="1"/>
</dbReference>
<dbReference type="Pfam" id="PF01963">
    <property type="entry name" value="TraB_PrgY_gumN"/>
    <property type="match status" value="1"/>
</dbReference>
<organism evidence="2 3">
    <name type="scientific">Treponema bryantii</name>
    <dbReference type="NCBI Taxonomy" id="163"/>
    <lineage>
        <taxon>Bacteria</taxon>
        <taxon>Pseudomonadati</taxon>
        <taxon>Spirochaetota</taxon>
        <taxon>Spirochaetia</taxon>
        <taxon>Spirochaetales</taxon>
        <taxon>Treponemataceae</taxon>
        <taxon>Treponema</taxon>
    </lineage>
</organism>
<dbReference type="InterPro" id="IPR005230">
    <property type="entry name" value="TraB_bac"/>
</dbReference>
<feature type="transmembrane region" description="Helical" evidence="1">
    <location>
        <begin position="311"/>
        <end position="336"/>
    </location>
</feature>
<accession>A0A1I3MGJ0</accession>
<reference evidence="3" key="1">
    <citation type="submission" date="2016-10" db="EMBL/GenBank/DDBJ databases">
        <authorList>
            <person name="Varghese N."/>
            <person name="Submissions S."/>
        </authorList>
    </citation>
    <scope>NUCLEOTIDE SEQUENCE [LARGE SCALE GENOMIC DNA]</scope>
    <source>
        <strain evidence="3">XBD1002</strain>
    </source>
</reference>
<keyword evidence="1" id="KW-1133">Transmembrane helix</keyword>